<dbReference type="AlphaFoldDB" id="A0A437PTK5"/>
<comment type="caution">
    <text evidence="2">The sequence shown here is derived from an EMBL/GenBank/DDBJ whole genome shotgun (WGS) entry which is preliminary data.</text>
</comment>
<dbReference type="SUPFAM" id="SSF52540">
    <property type="entry name" value="P-loop containing nucleoside triphosphate hydrolases"/>
    <property type="match status" value="1"/>
</dbReference>
<dbReference type="InterPro" id="IPR003959">
    <property type="entry name" value="ATPase_AAA_core"/>
</dbReference>
<keyword evidence="2" id="KW-0067">ATP-binding</keyword>
<dbReference type="RefSeq" id="WP_127802740.1">
    <property type="nucleotide sequence ID" value="NZ_SACY01000002.1"/>
</dbReference>
<evidence type="ECO:0000313" key="3">
    <source>
        <dbReference type="Proteomes" id="UP000282832"/>
    </source>
</evidence>
<feature type="domain" description="ATPase AAA-type core" evidence="1">
    <location>
        <begin position="131"/>
        <end position="259"/>
    </location>
</feature>
<dbReference type="Pfam" id="PF13304">
    <property type="entry name" value="AAA_21"/>
    <property type="match status" value="1"/>
</dbReference>
<dbReference type="PANTHER" id="PTHR43581:SF2">
    <property type="entry name" value="EXCINUCLEASE ATPASE SUBUNIT"/>
    <property type="match status" value="1"/>
</dbReference>
<keyword evidence="3" id="KW-1185">Reference proteome</keyword>
<keyword evidence="2" id="KW-0547">Nucleotide-binding</keyword>
<dbReference type="Proteomes" id="UP000282832">
    <property type="component" value="Unassembled WGS sequence"/>
</dbReference>
<protein>
    <submittedName>
        <fullName evidence="2">ATP-binding protein</fullName>
    </submittedName>
</protein>
<dbReference type="Gene3D" id="3.40.50.300">
    <property type="entry name" value="P-loop containing nucleotide triphosphate hydrolases"/>
    <property type="match status" value="1"/>
</dbReference>
<dbReference type="InterPro" id="IPR027417">
    <property type="entry name" value="P-loop_NTPase"/>
</dbReference>
<evidence type="ECO:0000313" key="2">
    <source>
        <dbReference type="EMBL" id="RVU25586.1"/>
    </source>
</evidence>
<dbReference type="EMBL" id="SACY01000002">
    <property type="protein sequence ID" value="RVU25586.1"/>
    <property type="molecule type" value="Genomic_DNA"/>
</dbReference>
<proteinExistence type="predicted"/>
<evidence type="ECO:0000259" key="1">
    <source>
        <dbReference type="Pfam" id="PF13304"/>
    </source>
</evidence>
<dbReference type="InterPro" id="IPR051396">
    <property type="entry name" value="Bact_Antivir_Def_Nuclease"/>
</dbReference>
<gene>
    <name evidence="2" type="ORF">EOJ36_03980</name>
</gene>
<dbReference type="GO" id="GO:0005524">
    <property type="term" value="F:ATP binding"/>
    <property type="evidence" value="ECO:0007669"/>
    <property type="project" value="UniProtKB-KW"/>
</dbReference>
<sequence length="505" mass="57994">MVQYITSVEVDMVEGKFKKIVHFNSGLNIISGENGTLKTKLVQAIAVSMANRGSSHPMRQEIGDVKLKFSNADAELKAIFISPKRNSEKRNINAVLESLKNQVPQSHMDMSVFNQFEDNTYKTYPSIGELFYRSFNEKNKLGGDQKVNMNEVSEEFNQVISKIFDGYNLIATWSSELGRPEIKLDKGNRGIVPIESISLGEQEILSLILNLYDNRNLCDTIFIDEPETHLNWHLEEKLFNYFVDFSQSFGKQIIVITHSRIIFWESFLQQTQFLYWNESGEIDLSNRPNDKIKTILAGEITEIIKLGDFDRLTFFVEDSTHELIISLLSKEIGTEVTCVKCGNCSNVKSLFKSSKKIGEWGKTIFLVDGDNQGNEFPEERNFIHLDKYCLENYLLDREILEIVLNKNSSEVSDFILETILENKKDILGKNQFLEFLLDKVVSTELDDRLLSKLDASKIIPNIIKKSGIKDKEEFVKRYIHEANKNGNLDKVFPIFLVSIIRAYKI</sequence>
<reference evidence="2 3" key="1">
    <citation type="submission" date="2019-01" db="EMBL/GenBank/DDBJ databases">
        <authorList>
            <person name="Chen W.-M."/>
        </authorList>
    </citation>
    <scope>NUCLEOTIDE SEQUENCE [LARGE SCALE GENOMIC DNA]</scope>
    <source>
        <strain evidence="2 3">FSY-15</strain>
    </source>
</reference>
<accession>A0A437PTK5</accession>
<name>A0A437PTK5_9BACT</name>
<dbReference type="GO" id="GO:0016887">
    <property type="term" value="F:ATP hydrolysis activity"/>
    <property type="evidence" value="ECO:0007669"/>
    <property type="project" value="InterPro"/>
</dbReference>
<dbReference type="PANTHER" id="PTHR43581">
    <property type="entry name" value="ATP/GTP PHOSPHATASE"/>
    <property type="match status" value="1"/>
</dbReference>
<organism evidence="2 3">
    <name type="scientific">Sandaracinomonas limnophila</name>
    <dbReference type="NCBI Taxonomy" id="1862386"/>
    <lineage>
        <taxon>Bacteria</taxon>
        <taxon>Pseudomonadati</taxon>
        <taxon>Bacteroidota</taxon>
        <taxon>Cytophagia</taxon>
        <taxon>Cytophagales</taxon>
        <taxon>Flectobacillaceae</taxon>
        <taxon>Sandaracinomonas</taxon>
    </lineage>
</organism>
<dbReference type="OrthoDB" id="9805802at2"/>